<accession>D7M396</accession>
<protein>
    <submittedName>
        <fullName evidence="3">Uncharacterized protein</fullName>
    </submittedName>
</protein>
<evidence type="ECO:0000256" key="1">
    <source>
        <dbReference type="SAM" id="Coils"/>
    </source>
</evidence>
<keyword evidence="4" id="KW-1185">Reference proteome</keyword>
<keyword evidence="1" id="KW-0175">Coiled coil</keyword>
<evidence type="ECO:0000256" key="2">
    <source>
        <dbReference type="SAM" id="Phobius"/>
    </source>
</evidence>
<reference evidence="4" key="1">
    <citation type="journal article" date="2011" name="Nat. Genet.">
        <title>The Arabidopsis lyrata genome sequence and the basis of rapid genome size change.</title>
        <authorList>
            <person name="Hu T.T."/>
            <person name="Pattyn P."/>
            <person name="Bakker E.G."/>
            <person name="Cao J."/>
            <person name="Cheng J.-F."/>
            <person name="Clark R.M."/>
            <person name="Fahlgren N."/>
            <person name="Fawcett J.A."/>
            <person name="Grimwood J."/>
            <person name="Gundlach H."/>
            <person name="Haberer G."/>
            <person name="Hollister J.D."/>
            <person name="Ossowski S."/>
            <person name="Ottilar R.P."/>
            <person name="Salamov A.A."/>
            <person name="Schneeberger K."/>
            <person name="Spannagl M."/>
            <person name="Wang X."/>
            <person name="Yang L."/>
            <person name="Nasrallah M.E."/>
            <person name="Bergelson J."/>
            <person name="Carrington J.C."/>
            <person name="Gaut B.S."/>
            <person name="Schmutz J."/>
            <person name="Mayer K.F.X."/>
            <person name="Van de Peer Y."/>
            <person name="Grigoriev I.V."/>
            <person name="Nordborg M."/>
            <person name="Weigel D."/>
            <person name="Guo Y.-L."/>
        </authorList>
    </citation>
    <scope>NUCLEOTIDE SEQUENCE [LARGE SCALE GENOMIC DNA]</scope>
    <source>
        <strain evidence="4">cv. MN47</strain>
    </source>
</reference>
<evidence type="ECO:0000313" key="3">
    <source>
        <dbReference type="EMBL" id="EFH49051.1"/>
    </source>
</evidence>
<dbReference type="HOGENOM" id="CLU_1580660_0_0_1"/>
<dbReference type="Proteomes" id="UP000008694">
    <property type="component" value="Unassembled WGS sequence"/>
</dbReference>
<feature type="coiled-coil region" evidence="1">
    <location>
        <begin position="96"/>
        <end position="123"/>
    </location>
</feature>
<dbReference type="AlphaFoldDB" id="D7M396"/>
<organism evidence="4">
    <name type="scientific">Arabidopsis lyrata subsp. lyrata</name>
    <name type="common">Lyre-leaved rock-cress</name>
    <dbReference type="NCBI Taxonomy" id="81972"/>
    <lineage>
        <taxon>Eukaryota</taxon>
        <taxon>Viridiplantae</taxon>
        <taxon>Streptophyta</taxon>
        <taxon>Embryophyta</taxon>
        <taxon>Tracheophyta</taxon>
        <taxon>Spermatophyta</taxon>
        <taxon>Magnoliopsida</taxon>
        <taxon>eudicotyledons</taxon>
        <taxon>Gunneridae</taxon>
        <taxon>Pentapetalae</taxon>
        <taxon>rosids</taxon>
        <taxon>malvids</taxon>
        <taxon>Brassicales</taxon>
        <taxon>Brassicaceae</taxon>
        <taxon>Camelineae</taxon>
        <taxon>Arabidopsis</taxon>
    </lineage>
</organism>
<dbReference type="Gramene" id="fgenesh2_kg.6__3380__AT4G03153.1">
    <property type="protein sequence ID" value="fgenesh2_kg.6__3380__AT4G03153.1"/>
    <property type="gene ID" value="fgenesh2_kg.6__3380__AT4G03153.1"/>
</dbReference>
<name>D7M396_ARALL</name>
<feature type="transmembrane region" description="Helical" evidence="2">
    <location>
        <begin position="144"/>
        <end position="166"/>
    </location>
</feature>
<gene>
    <name evidence="3" type="ORF">ARALYDRAFT_490246</name>
</gene>
<proteinExistence type="predicted"/>
<dbReference type="EMBL" id="GL348718">
    <property type="protein sequence ID" value="EFH49051.1"/>
    <property type="molecule type" value="Genomic_DNA"/>
</dbReference>
<keyword evidence="2" id="KW-0812">Transmembrane</keyword>
<sequence length="169" mass="19397">MRHQNGGGLVQITTHQIPLLGLTLLSLFHPLAITKALSQQPENKPKLIAMVEDLYRSHRSLAQKHDLLIKTSSLNSDSTAITHQPATSSGRNCVKKQSLMVKLKTMKEELERLREENRVYKKMMGEKKQGLLLCSFCFQFNCEIFSYHLLRLCLLFLMILCEVGCFKYE</sequence>
<keyword evidence="2" id="KW-0472">Membrane</keyword>
<evidence type="ECO:0000313" key="4">
    <source>
        <dbReference type="Proteomes" id="UP000008694"/>
    </source>
</evidence>
<keyword evidence="2" id="KW-1133">Transmembrane helix</keyword>